<proteinExistence type="predicted"/>
<reference evidence="1" key="1">
    <citation type="submission" date="2023-11" db="EMBL/GenBank/DDBJ databases">
        <authorList>
            <person name="Poullet M."/>
        </authorList>
    </citation>
    <scope>NUCLEOTIDE SEQUENCE</scope>
    <source>
        <strain evidence="1">E1834</strain>
    </source>
</reference>
<dbReference type="EMBL" id="CAVMJV010000011">
    <property type="protein sequence ID" value="CAK5043649.1"/>
    <property type="molecule type" value="Genomic_DNA"/>
</dbReference>
<dbReference type="Proteomes" id="UP001497535">
    <property type="component" value="Unassembled WGS sequence"/>
</dbReference>
<keyword evidence="2" id="KW-1185">Reference proteome</keyword>
<accession>A0ACB0YER5</accession>
<protein>
    <submittedName>
        <fullName evidence="1">Uncharacterized protein</fullName>
    </submittedName>
</protein>
<comment type="caution">
    <text evidence="1">The sequence shown here is derived from an EMBL/GenBank/DDBJ whole genome shotgun (WGS) entry which is preliminary data.</text>
</comment>
<sequence length="182" mass="20499">MSTLKQVGGGIRKRRGGNNIPEITTTPREEIESTSRMSTDPPESPPPSQTSQSLQNSQGESQIFIAISDVLDREFFNSLEGFPKEINIDELRFEPGNAYNPQVICETKTKGKLVFGNLPANERKLKINSQIDRVQTMIERVTRERRSLPCKNDEDLDIVDNRLQALALVMLLYCSGLSVKIY</sequence>
<evidence type="ECO:0000313" key="2">
    <source>
        <dbReference type="Proteomes" id="UP001497535"/>
    </source>
</evidence>
<organism evidence="1 2">
    <name type="scientific">Meloidogyne enterolobii</name>
    <name type="common">Root-knot nematode worm</name>
    <name type="synonym">Meloidogyne mayaguensis</name>
    <dbReference type="NCBI Taxonomy" id="390850"/>
    <lineage>
        <taxon>Eukaryota</taxon>
        <taxon>Metazoa</taxon>
        <taxon>Ecdysozoa</taxon>
        <taxon>Nematoda</taxon>
        <taxon>Chromadorea</taxon>
        <taxon>Rhabditida</taxon>
        <taxon>Tylenchina</taxon>
        <taxon>Tylenchomorpha</taxon>
        <taxon>Tylenchoidea</taxon>
        <taxon>Meloidogynidae</taxon>
        <taxon>Meloidogyninae</taxon>
        <taxon>Meloidogyne</taxon>
    </lineage>
</organism>
<evidence type="ECO:0000313" key="1">
    <source>
        <dbReference type="EMBL" id="CAK5043649.1"/>
    </source>
</evidence>
<name>A0ACB0YER5_MELEN</name>
<gene>
    <name evidence="1" type="ORF">MENTE1834_LOCUS11198</name>
</gene>